<sequence length="172" mass="17943">MRSLILPAGAGLIMLAACQPAPEGEEGVETVAGENEAADMRPSAPEVLPSRTPEPEEIGAPEKAPAPSPAPSNAAPGPIPAAYRGTWAIEPGDCSAQPGLTRIVVAPAEIGYYEGRSEVKAAARNGSRLVIDIVHHAEGTTERSEQSIDLSADGRRLSFNRGGTSFGYRKCR</sequence>
<dbReference type="KEGG" id="ssan:NX02_24470"/>
<evidence type="ECO:0000313" key="3">
    <source>
        <dbReference type="Proteomes" id="UP000018851"/>
    </source>
</evidence>
<feature type="compositionally biased region" description="Low complexity" evidence="1">
    <location>
        <begin position="71"/>
        <end position="82"/>
    </location>
</feature>
<organism evidence="2 3">
    <name type="scientific">Sphingomonas sanxanigenens DSM 19645 = NX02</name>
    <dbReference type="NCBI Taxonomy" id="1123269"/>
    <lineage>
        <taxon>Bacteria</taxon>
        <taxon>Pseudomonadati</taxon>
        <taxon>Pseudomonadota</taxon>
        <taxon>Alphaproteobacteria</taxon>
        <taxon>Sphingomonadales</taxon>
        <taxon>Sphingomonadaceae</taxon>
        <taxon>Sphingomonas</taxon>
    </lineage>
</organism>
<accession>W0AHD0</accession>
<dbReference type="AlphaFoldDB" id="W0AHD0"/>
<dbReference type="Proteomes" id="UP000018851">
    <property type="component" value="Chromosome"/>
</dbReference>
<dbReference type="HOGENOM" id="CLU_135061_0_0_5"/>
<gene>
    <name evidence="2" type="ORF">NX02_24470</name>
</gene>
<dbReference type="PATRIC" id="fig|1123269.5.peg.4793"/>
<evidence type="ECO:0000256" key="1">
    <source>
        <dbReference type="SAM" id="MobiDB-lite"/>
    </source>
</evidence>
<evidence type="ECO:0000313" key="2">
    <source>
        <dbReference type="EMBL" id="AHE56501.1"/>
    </source>
</evidence>
<protein>
    <submittedName>
        <fullName evidence="2">Uncharacterized protein</fullName>
    </submittedName>
</protein>
<dbReference type="RefSeq" id="WP_025294611.1">
    <property type="nucleotide sequence ID" value="NZ_CP006644.1"/>
</dbReference>
<feature type="region of interest" description="Disordered" evidence="1">
    <location>
        <begin position="21"/>
        <end position="82"/>
    </location>
</feature>
<dbReference type="PROSITE" id="PS51257">
    <property type="entry name" value="PROKAR_LIPOPROTEIN"/>
    <property type="match status" value="1"/>
</dbReference>
<dbReference type="EMBL" id="CP006644">
    <property type="protein sequence ID" value="AHE56501.1"/>
    <property type="molecule type" value="Genomic_DNA"/>
</dbReference>
<keyword evidence="3" id="KW-1185">Reference proteome</keyword>
<reference evidence="2 3" key="1">
    <citation type="submission" date="2013-07" db="EMBL/GenBank/DDBJ databases">
        <title>Completed genome of Sphingomonas sanxanigenens NX02.</title>
        <authorList>
            <person name="Ma T."/>
            <person name="Huang H."/>
            <person name="Wu M."/>
            <person name="Li X."/>
            <person name="Li G."/>
        </authorList>
    </citation>
    <scope>NUCLEOTIDE SEQUENCE [LARGE SCALE GENOMIC DNA]</scope>
    <source>
        <strain evidence="2 3">NX02</strain>
    </source>
</reference>
<name>W0AHD0_9SPHN</name>
<proteinExistence type="predicted"/>
<dbReference type="STRING" id="1123269.NX02_24470"/>